<keyword evidence="2" id="KW-0804">Transcription</keyword>
<name>A0ABR4K0P5_9EURO</name>
<reference evidence="6 7" key="1">
    <citation type="submission" date="2024-07" db="EMBL/GenBank/DDBJ databases">
        <title>Section-level genome sequencing and comparative genomics of Aspergillus sections Usti and Cavernicolus.</title>
        <authorList>
            <consortium name="Lawrence Berkeley National Laboratory"/>
            <person name="Nybo J.L."/>
            <person name="Vesth T.C."/>
            <person name="Theobald S."/>
            <person name="Frisvad J.C."/>
            <person name="Larsen T.O."/>
            <person name="Kjaerboelling I."/>
            <person name="Rothschild-Mancinelli K."/>
            <person name="Lyhne E.K."/>
            <person name="Kogle M.E."/>
            <person name="Barry K."/>
            <person name="Clum A."/>
            <person name="Na H."/>
            <person name="Ledsgaard L."/>
            <person name="Lin J."/>
            <person name="Lipzen A."/>
            <person name="Kuo A."/>
            <person name="Riley R."/>
            <person name="Mondo S."/>
            <person name="Labutti K."/>
            <person name="Haridas S."/>
            <person name="Pangalinan J."/>
            <person name="Salamov A.A."/>
            <person name="Simmons B.A."/>
            <person name="Magnuson J.K."/>
            <person name="Chen J."/>
            <person name="Drula E."/>
            <person name="Henrissat B."/>
            <person name="Wiebenga A."/>
            <person name="Lubbers R.J."/>
            <person name="Gomes A.C."/>
            <person name="Makela M.R."/>
            <person name="Stajich J."/>
            <person name="Grigoriev I.V."/>
            <person name="Mortensen U.H."/>
            <person name="De Vries R.P."/>
            <person name="Baker S.E."/>
            <person name="Andersen M.R."/>
        </authorList>
    </citation>
    <scope>NUCLEOTIDE SEQUENCE [LARGE SCALE GENOMIC DNA]</scope>
    <source>
        <strain evidence="6 7">CBS 123904</strain>
    </source>
</reference>
<keyword evidence="5" id="KW-0472">Membrane</keyword>
<evidence type="ECO:0000256" key="2">
    <source>
        <dbReference type="ARBA" id="ARBA00023163"/>
    </source>
</evidence>
<keyword evidence="7" id="KW-1185">Reference proteome</keyword>
<sequence length="306" mass="34040">MLKNISEHCWHASSPDDREITGKCFEATMLQFLHQVIRVFAHLPYLLNSAADPKSECCRLTSLEAARESLVAYREFRTARRPYLYRLIDFLAFTIAMVLVVHSISSLRAVLSPQHLLGQGARQDLELVRATATTLLQAGTGNRGTAASESSNILQTILDNWSEGSSSGCRGSSGPLSISLPYFGPITICPGKVLAERLRRGTLGNVPMPQYREQQQQPSRSGPCFPTTNGVNGKETQRTQVEQAPTELHQSGYPVNTRMWLEEIPSSPVAGWELSEFFDDIGHGLWSSLEFDENLDKTREGHAFFQ</sequence>
<proteinExistence type="predicted"/>
<keyword evidence="5" id="KW-0812">Transmembrane</keyword>
<evidence type="ECO:0000256" key="5">
    <source>
        <dbReference type="SAM" id="Phobius"/>
    </source>
</evidence>
<protein>
    <recommendedName>
        <fullName evidence="8">Transcription factor domain-containing protein</fullName>
    </recommendedName>
</protein>
<evidence type="ECO:0000313" key="7">
    <source>
        <dbReference type="Proteomes" id="UP001610446"/>
    </source>
</evidence>
<evidence type="ECO:0000256" key="3">
    <source>
        <dbReference type="ARBA" id="ARBA00023242"/>
    </source>
</evidence>
<dbReference type="PANTHER" id="PTHR47840:SF1">
    <property type="entry name" value="ZN(II)2CYS6 TRANSCRIPTION FACTOR (EUROFUNG)"/>
    <property type="match status" value="1"/>
</dbReference>
<evidence type="ECO:0000256" key="4">
    <source>
        <dbReference type="SAM" id="MobiDB-lite"/>
    </source>
</evidence>
<keyword evidence="1" id="KW-0805">Transcription regulation</keyword>
<dbReference type="PANTHER" id="PTHR47840">
    <property type="entry name" value="ZN(II)2CYS6 TRANSCRIPTION FACTOR (EUROFUNG)-RELATED"/>
    <property type="match status" value="1"/>
</dbReference>
<feature type="transmembrane region" description="Helical" evidence="5">
    <location>
        <begin position="83"/>
        <end position="104"/>
    </location>
</feature>
<gene>
    <name evidence="6" type="ORF">BJY01DRAFT_213839</name>
</gene>
<feature type="compositionally biased region" description="Polar residues" evidence="4">
    <location>
        <begin position="212"/>
        <end position="231"/>
    </location>
</feature>
<dbReference type="EMBL" id="JBFXLU010000068">
    <property type="protein sequence ID" value="KAL2845895.1"/>
    <property type="molecule type" value="Genomic_DNA"/>
</dbReference>
<feature type="region of interest" description="Disordered" evidence="4">
    <location>
        <begin position="212"/>
        <end position="246"/>
    </location>
</feature>
<evidence type="ECO:0008006" key="8">
    <source>
        <dbReference type="Google" id="ProtNLM"/>
    </source>
</evidence>
<evidence type="ECO:0000313" key="6">
    <source>
        <dbReference type="EMBL" id="KAL2845895.1"/>
    </source>
</evidence>
<comment type="caution">
    <text evidence="6">The sequence shown here is derived from an EMBL/GenBank/DDBJ whole genome shotgun (WGS) entry which is preliminary data.</text>
</comment>
<evidence type="ECO:0000256" key="1">
    <source>
        <dbReference type="ARBA" id="ARBA00023015"/>
    </source>
</evidence>
<dbReference type="Proteomes" id="UP001610446">
    <property type="component" value="Unassembled WGS sequence"/>
</dbReference>
<accession>A0ABR4K0P5</accession>
<keyword evidence="3" id="KW-0539">Nucleus</keyword>
<keyword evidence="5" id="KW-1133">Transmembrane helix</keyword>
<organism evidence="6 7">
    <name type="scientific">Aspergillus pseudoustus</name>
    <dbReference type="NCBI Taxonomy" id="1810923"/>
    <lineage>
        <taxon>Eukaryota</taxon>
        <taxon>Fungi</taxon>
        <taxon>Dikarya</taxon>
        <taxon>Ascomycota</taxon>
        <taxon>Pezizomycotina</taxon>
        <taxon>Eurotiomycetes</taxon>
        <taxon>Eurotiomycetidae</taxon>
        <taxon>Eurotiales</taxon>
        <taxon>Aspergillaceae</taxon>
        <taxon>Aspergillus</taxon>
        <taxon>Aspergillus subgen. Nidulantes</taxon>
    </lineage>
</organism>